<comment type="caution">
    <text evidence="1">The sequence shown here is derived from an EMBL/GenBank/DDBJ whole genome shotgun (WGS) entry which is preliminary data.</text>
</comment>
<evidence type="ECO:0000313" key="2">
    <source>
        <dbReference type="Proteomes" id="UP000565441"/>
    </source>
</evidence>
<evidence type="ECO:0000313" key="1">
    <source>
        <dbReference type="EMBL" id="KAF5381624.1"/>
    </source>
</evidence>
<dbReference type="EMBL" id="JAACJP010000010">
    <property type="protein sequence ID" value="KAF5381624.1"/>
    <property type="molecule type" value="Genomic_DNA"/>
</dbReference>
<sequence>MAVADGIPKYTCCPAEPFRLAAPTTNDMKLVYEGGGGLPIHYARAFGSLQHLHSIFITIPDFGGGKTTLRNDQEHNKDLWAGECDRCMEIMYEDGDFRDRYVARKQGLPTTDKDFGGSVYVAPPALKRVEWTFWNAEGCEEVDVQESWDEWSDSDEDP</sequence>
<name>A0A8H5M5N6_9AGAR</name>
<keyword evidence="2" id="KW-1185">Reference proteome</keyword>
<gene>
    <name evidence="1" type="ORF">D9615_005401</name>
</gene>
<dbReference type="Proteomes" id="UP000565441">
    <property type="component" value="Unassembled WGS sequence"/>
</dbReference>
<organism evidence="1 2">
    <name type="scientific">Tricholomella constricta</name>
    <dbReference type="NCBI Taxonomy" id="117010"/>
    <lineage>
        <taxon>Eukaryota</taxon>
        <taxon>Fungi</taxon>
        <taxon>Dikarya</taxon>
        <taxon>Basidiomycota</taxon>
        <taxon>Agaricomycotina</taxon>
        <taxon>Agaricomycetes</taxon>
        <taxon>Agaricomycetidae</taxon>
        <taxon>Agaricales</taxon>
        <taxon>Tricholomatineae</taxon>
        <taxon>Lyophyllaceae</taxon>
        <taxon>Tricholomella</taxon>
    </lineage>
</organism>
<proteinExistence type="predicted"/>
<protein>
    <submittedName>
        <fullName evidence="1">Uncharacterized protein</fullName>
    </submittedName>
</protein>
<dbReference type="AlphaFoldDB" id="A0A8H5M5N6"/>
<dbReference type="OrthoDB" id="3167300at2759"/>
<accession>A0A8H5M5N6</accession>
<reference evidence="1 2" key="1">
    <citation type="journal article" date="2020" name="ISME J.">
        <title>Uncovering the hidden diversity of litter-decomposition mechanisms in mushroom-forming fungi.</title>
        <authorList>
            <person name="Floudas D."/>
            <person name="Bentzer J."/>
            <person name="Ahren D."/>
            <person name="Johansson T."/>
            <person name="Persson P."/>
            <person name="Tunlid A."/>
        </authorList>
    </citation>
    <scope>NUCLEOTIDE SEQUENCE [LARGE SCALE GENOMIC DNA]</scope>
    <source>
        <strain evidence="1 2">CBS 661.87</strain>
    </source>
</reference>